<dbReference type="CDD" id="cd01189">
    <property type="entry name" value="INT_ICEBs1_C_like"/>
    <property type="match status" value="1"/>
</dbReference>
<feature type="domain" description="Tyr recombinase" evidence="2">
    <location>
        <begin position="1"/>
        <end position="117"/>
    </location>
</feature>
<dbReference type="GO" id="GO:0003677">
    <property type="term" value="F:DNA binding"/>
    <property type="evidence" value="ECO:0007669"/>
    <property type="project" value="InterPro"/>
</dbReference>
<evidence type="ECO:0000256" key="1">
    <source>
        <dbReference type="ARBA" id="ARBA00023172"/>
    </source>
</evidence>
<dbReference type="SUPFAM" id="SSF56349">
    <property type="entry name" value="DNA breaking-rejoining enzymes"/>
    <property type="match status" value="1"/>
</dbReference>
<accession>A0A2B0MPX5</accession>
<dbReference type="PROSITE" id="PS51898">
    <property type="entry name" value="TYR_RECOMBINASE"/>
    <property type="match status" value="1"/>
</dbReference>
<dbReference type="AlphaFoldDB" id="A0A2B0MPX5"/>
<evidence type="ECO:0000313" key="4">
    <source>
        <dbReference type="Proteomes" id="UP000242656"/>
    </source>
</evidence>
<dbReference type="GO" id="GO:0015074">
    <property type="term" value="P:DNA integration"/>
    <property type="evidence" value="ECO:0007669"/>
    <property type="project" value="InterPro"/>
</dbReference>
<reference evidence="3 4" key="1">
    <citation type="submission" date="2017-09" db="EMBL/GenBank/DDBJ databases">
        <title>Large-scale bioinformatics analysis of Bacillus genomes uncovers conserved roles of natural products in bacterial physiology.</title>
        <authorList>
            <consortium name="Agbiome Team Llc"/>
            <person name="Bleich R.M."/>
            <person name="Grubbs K.J."/>
            <person name="Santa Maria K.C."/>
            <person name="Allen S.E."/>
            <person name="Farag S."/>
            <person name="Shank E.A."/>
            <person name="Bowers A."/>
        </authorList>
    </citation>
    <scope>NUCLEOTIDE SEQUENCE [LARGE SCALE GENOMIC DNA]</scope>
    <source>
        <strain evidence="3 4">AFS083043</strain>
    </source>
</reference>
<evidence type="ECO:0000313" key="3">
    <source>
        <dbReference type="EMBL" id="PFK42846.1"/>
    </source>
</evidence>
<sequence>MALPEVTLHALEEQHERIQVEKERYGSTYNDYDLVSPTFNGNPCNFRSLTQLWKKLIKKSEVPDIRFHDLRHTHATLMLKQGIHPKIVSERLGHKRVGITLDTYSHVVPGLQETTVDQFANELFEKKRSLEVSIFQ</sequence>
<protein>
    <submittedName>
        <fullName evidence="3">Site-specific integrase</fullName>
    </submittedName>
</protein>
<dbReference type="Gene3D" id="1.10.443.10">
    <property type="entry name" value="Intergrase catalytic core"/>
    <property type="match status" value="1"/>
</dbReference>
<gene>
    <name evidence="3" type="ORF">COI93_11095</name>
</gene>
<evidence type="ECO:0000259" key="2">
    <source>
        <dbReference type="PROSITE" id="PS51898"/>
    </source>
</evidence>
<dbReference type="Proteomes" id="UP000242656">
    <property type="component" value="Unassembled WGS sequence"/>
</dbReference>
<dbReference type="GO" id="GO:0006310">
    <property type="term" value="P:DNA recombination"/>
    <property type="evidence" value="ECO:0007669"/>
    <property type="project" value="UniProtKB-KW"/>
</dbReference>
<dbReference type="InterPro" id="IPR013762">
    <property type="entry name" value="Integrase-like_cat_sf"/>
</dbReference>
<dbReference type="EMBL" id="NUWN01000036">
    <property type="protein sequence ID" value="PFK42846.1"/>
    <property type="molecule type" value="Genomic_DNA"/>
</dbReference>
<organism evidence="3 4">
    <name type="scientific">Bacillus cereus</name>
    <dbReference type="NCBI Taxonomy" id="1396"/>
    <lineage>
        <taxon>Bacteria</taxon>
        <taxon>Bacillati</taxon>
        <taxon>Bacillota</taxon>
        <taxon>Bacilli</taxon>
        <taxon>Bacillales</taxon>
        <taxon>Bacillaceae</taxon>
        <taxon>Bacillus</taxon>
        <taxon>Bacillus cereus group</taxon>
    </lineage>
</organism>
<comment type="caution">
    <text evidence="3">The sequence shown here is derived from an EMBL/GenBank/DDBJ whole genome shotgun (WGS) entry which is preliminary data.</text>
</comment>
<keyword evidence="1" id="KW-0233">DNA recombination</keyword>
<dbReference type="InterPro" id="IPR002104">
    <property type="entry name" value="Integrase_catalytic"/>
</dbReference>
<proteinExistence type="predicted"/>
<name>A0A2B0MPX5_BACCE</name>
<dbReference type="InterPro" id="IPR011010">
    <property type="entry name" value="DNA_brk_join_enz"/>
</dbReference>
<dbReference type="Pfam" id="PF00589">
    <property type="entry name" value="Phage_integrase"/>
    <property type="match status" value="1"/>
</dbReference>